<dbReference type="PANTHER" id="PTHR35339:SF2">
    <property type="entry name" value="DUF2264 DOMAIN-CONTAINING PROTEIN-RELATED"/>
    <property type="match status" value="1"/>
</dbReference>
<keyword evidence="4" id="KW-1185">Reference proteome</keyword>
<protein>
    <recommendedName>
        <fullName evidence="5">DUF2264 domain-containing protein</fullName>
    </recommendedName>
</protein>
<accession>A0AA35M2H2</accession>
<name>A0AA35M2H2_9HYPO</name>
<sequence length="701" mass="78770">MPSLSGFTDNSFLNRSDMVTAAKALVRPLESYRSDLGARVKIRPATVAGFDDVAAQLEGFSRPLLAIGAFINDERDNLVLLRWMRGLAAGVDPNGVEYWGGMTDFDQRMVETESICLALLTAPDHLLPLLDYKAKSNLKAWMWQINQHDMPPNNWRWFRIFVNLTLVRLFNVPRSEVRAIMDADFDLLDSFYIEDGWSSDGKWSQERKQADYYSGSFAMQFAQLMYVRFAVEDDSRVERYTQQAKEFATNYWRYFNEDDPTGAAIPFGRSLTYRFAFSAFWAAAAVAGIELPNPVHELGAVKGLVLRHLRWWSKHTDIFSSDGILNIGFTYPNMYLCEDYNSPQSAFWCLKTFVVLSLPENHPFWTCEEAPYPGSSLQTTQLIKAPHHIVNNSREHHYLLSCAQMTNKLHKAKDAKYCKFAYSSAFGFSVPTGPSLAQLAPDSTLCVSNDEGDTWKVRNNPTNAFVERAVIGGTEGPVLTSSWRPWKNVDLEIETSLIPLSQSNPGWHIRIHRIRWAQEAERTVLTDGFQLIDGGFAIPAFTAAGHHIPELSSENASAAEGCLKGNKSYLAKSAFGASGIVNLMDALIIQPSVPQEGGDEAITGLIAIEAQILRADPNSNLIHPRTFIPILKHTFVPSRGEEVNTHQNSPLKEAWLVSGVFAVSFSEHWSGDVSNLWANRPKKVSTWSRQSSSRSFRFRIE</sequence>
<dbReference type="Pfam" id="PF10022">
    <property type="entry name" value="DUF2264"/>
    <property type="match status" value="1"/>
</dbReference>
<proteinExistence type="predicted"/>
<dbReference type="Proteomes" id="UP001160390">
    <property type="component" value="Unassembled WGS sequence"/>
</dbReference>
<evidence type="ECO:0000259" key="1">
    <source>
        <dbReference type="Pfam" id="PF10022"/>
    </source>
</evidence>
<dbReference type="InterPro" id="IPR049349">
    <property type="entry name" value="DUF2264_N"/>
</dbReference>
<evidence type="ECO:0000313" key="3">
    <source>
        <dbReference type="EMBL" id="CAI6088521.1"/>
    </source>
</evidence>
<organism evidence="3 4">
    <name type="scientific">Clonostachys chloroleuca</name>
    <dbReference type="NCBI Taxonomy" id="1926264"/>
    <lineage>
        <taxon>Eukaryota</taxon>
        <taxon>Fungi</taxon>
        <taxon>Dikarya</taxon>
        <taxon>Ascomycota</taxon>
        <taxon>Pezizomycotina</taxon>
        <taxon>Sordariomycetes</taxon>
        <taxon>Hypocreomycetidae</taxon>
        <taxon>Hypocreales</taxon>
        <taxon>Bionectriaceae</taxon>
        <taxon>Clonostachys</taxon>
    </lineage>
</organism>
<comment type="caution">
    <text evidence="3">The sequence shown here is derived from an EMBL/GenBank/DDBJ whole genome shotgun (WGS) entry which is preliminary data.</text>
</comment>
<dbReference type="PANTHER" id="PTHR35339">
    <property type="entry name" value="LINALOOL DEHYDRATASE_ISOMERASE DOMAIN-CONTAINING PROTEIN"/>
    <property type="match status" value="1"/>
</dbReference>
<evidence type="ECO:0000259" key="2">
    <source>
        <dbReference type="Pfam" id="PF20938"/>
    </source>
</evidence>
<dbReference type="EMBL" id="CABFNP030000835">
    <property type="protein sequence ID" value="CAI6088521.1"/>
    <property type="molecule type" value="Genomic_DNA"/>
</dbReference>
<dbReference type="PIRSF" id="PIRSF014753">
    <property type="entry name" value="UCP014753"/>
    <property type="match status" value="1"/>
</dbReference>
<reference evidence="3" key="1">
    <citation type="submission" date="2023-01" db="EMBL/GenBank/DDBJ databases">
        <authorList>
            <person name="Piombo E."/>
        </authorList>
    </citation>
    <scope>NUCLEOTIDE SEQUENCE</scope>
</reference>
<gene>
    <name evidence="3" type="ORF">CCHLO57077_00015305</name>
</gene>
<feature type="domain" description="DUF2264" evidence="1">
    <location>
        <begin position="15"/>
        <end position="372"/>
    </location>
</feature>
<feature type="domain" description="DUF2264" evidence="2">
    <location>
        <begin position="380"/>
        <end position="688"/>
    </location>
</feature>
<evidence type="ECO:0008006" key="5">
    <source>
        <dbReference type="Google" id="ProtNLM"/>
    </source>
</evidence>
<dbReference type="AlphaFoldDB" id="A0AA35M2H2"/>
<dbReference type="Pfam" id="PF20938">
    <property type="entry name" value="DUF2264_C"/>
    <property type="match status" value="1"/>
</dbReference>
<dbReference type="InterPro" id="IPR049237">
    <property type="entry name" value="DUF2264_C"/>
</dbReference>
<dbReference type="InterPro" id="IPR016624">
    <property type="entry name" value="UCP014753"/>
</dbReference>
<evidence type="ECO:0000313" key="4">
    <source>
        <dbReference type="Proteomes" id="UP001160390"/>
    </source>
</evidence>